<dbReference type="Pfam" id="PF03799">
    <property type="entry name" value="FtsQ_DivIB_C"/>
    <property type="match status" value="1"/>
</dbReference>
<evidence type="ECO:0000256" key="3">
    <source>
        <dbReference type="ARBA" id="ARBA00022618"/>
    </source>
</evidence>
<dbReference type="GO" id="GO:0032153">
    <property type="term" value="C:cell division site"/>
    <property type="evidence" value="ECO:0007669"/>
    <property type="project" value="UniProtKB-UniRule"/>
</dbReference>
<name>A0A0J5SHY9_9BACI</name>
<dbReference type="PANTHER" id="PTHR37820:SF1">
    <property type="entry name" value="CELL DIVISION PROTEIN FTSQ"/>
    <property type="match status" value="1"/>
</dbReference>
<dbReference type="Proteomes" id="UP000076510">
    <property type="component" value="Unassembled WGS sequence"/>
</dbReference>
<dbReference type="InterPro" id="IPR005548">
    <property type="entry name" value="Cell_div_FtsQ/DivIB_C"/>
</dbReference>
<accession>A0A0J5SHY9</accession>
<dbReference type="HAMAP" id="MF_00912">
    <property type="entry name" value="DivIB"/>
    <property type="match status" value="1"/>
</dbReference>
<dbReference type="PATRIC" id="fig|189381.10.peg.4213"/>
<evidence type="ECO:0000256" key="6">
    <source>
        <dbReference type="ARBA" id="ARBA00023136"/>
    </source>
</evidence>
<comment type="function">
    <text evidence="8">Cell division protein that may be involved in stabilizing or promoting the assembly of the division complex.</text>
</comment>
<dbReference type="InterPro" id="IPR050487">
    <property type="entry name" value="FtsQ_DivIB"/>
</dbReference>
<evidence type="ECO:0000256" key="8">
    <source>
        <dbReference type="HAMAP-Rule" id="MF_00912"/>
    </source>
</evidence>
<organism evidence="9 10">
    <name type="scientific">Rossellomorea marisflavi</name>
    <dbReference type="NCBI Taxonomy" id="189381"/>
    <lineage>
        <taxon>Bacteria</taxon>
        <taxon>Bacillati</taxon>
        <taxon>Bacillota</taxon>
        <taxon>Bacilli</taxon>
        <taxon>Bacillales</taxon>
        <taxon>Bacillaceae</taxon>
        <taxon>Rossellomorea</taxon>
    </lineage>
</organism>
<dbReference type="GO" id="GO:0043093">
    <property type="term" value="P:FtsZ-dependent cytokinesis"/>
    <property type="evidence" value="ECO:0007669"/>
    <property type="project" value="UniProtKB-UniRule"/>
</dbReference>
<keyword evidence="6 8" id="KW-0472">Membrane</keyword>
<dbReference type="InterPro" id="IPR034746">
    <property type="entry name" value="POTRA"/>
</dbReference>
<comment type="caution">
    <text evidence="9">The sequence shown here is derived from an EMBL/GenBank/DDBJ whole genome shotgun (WGS) entry which is preliminary data.</text>
</comment>
<evidence type="ECO:0000256" key="4">
    <source>
        <dbReference type="ARBA" id="ARBA00022692"/>
    </source>
</evidence>
<dbReference type="OrthoDB" id="1819027at2"/>
<proteinExistence type="inferred from homology"/>
<dbReference type="PANTHER" id="PTHR37820">
    <property type="entry name" value="CELL DIVISION PROTEIN DIVIB"/>
    <property type="match status" value="1"/>
</dbReference>
<evidence type="ECO:0000313" key="9">
    <source>
        <dbReference type="EMBL" id="KZE49731.1"/>
    </source>
</evidence>
<dbReference type="InterPro" id="IPR013685">
    <property type="entry name" value="POTRA_FtsQ_type"/>
</dbReference>
<dbReference type="InterPro" id="IPR026580">
    <property type="entry name" value="DivIB"/>
</dbReference>
<evidence type="ECO:0000256" key="1">
    <source>
        <dbReference type="ARBA" id="ARBA00004370"/>
    </source>
</evidence>
<dbReference type="EMBL" id="LQQY01000012">
    <property type="protein sequence ID" value="KZE49731.1"/>
    <property type="molecule type" value="Genomic_DNA"/>
</dbReference>
<dbReference type="RefSeq" id="WP_048004134.1">
    <property type="nucleotide sequence ID" value="NZ_CP047095.1"/>
</dbReference>
<keyword evidence="3 8" id="KW-0132">Cell division</keyword>
<dbReference type="Pfam" id="PF08478">
    <property type="entry name" value="POTRA_1"/>
    <property type="match status" value="1"/>
</dbReference>
<dbReference type="GO" id="GO:0005886">
    <property type="term" value="C:plasma membrane"/>
    <property type="evidence" value="ECO:0007669"/>
    <property type="project" value="UniProtKB-SubCell"/>
</dbReference>
<comment type="subcellular location">
    <subcellularLocation>
        <location evidence="8">Cell membrane</location>
        <topology evidence="8">Single-pass type II membrane protein</topology>
    </subcellularLocation>
    <subcellularLocation>
        <location evidence="1">Membrane</location>
    </subcellularLocation>
    <text evidence="8">Localizes to the division septum.</text>
</comment>
<keyword evidence="5 8" id="KW-1133">Transmembrane helix</keyword>
<evidence type="ECO:0000256" key="2">
    <source>
        <dbReference type="ARBA" id="ARBA00022475"/>
    </source>
</evidence>
<evidence type="ECO:0000256" key="7">
    <source>
        <dbReference type="ARBA" id="ARBA00023306"/>
    </source>
</evidence>
<protein>
    <recommendedName>
        <fullName evidence="8">Cell division protein DivIB</fullName>
    </recommendedName>
</protein>
<comment type="similarity">
    <text evidence="8">Belongs to the FtsQ/DivIB family. DivIB subfamily.</text>
</comment>
<dbReference type="Gene3D" id="3.40.50.10960">
    <property type="match status" value="1"/>
</dbReference>
<dbReference type="Gene3D" id="3.10.20.310">
    <property type="entry name" value="membrane protein fhac"/>
    <property type="match status" value="1"/>
</dbReference>
<dbReference type="PROSITE" id="PS51779">
    <property type="entry name" value="POTRA"/>
    <property type="match status" value="1"/>
</dbReference>
<evidence type="ECO:0000313" key="10">
    <source>
        <dbReference type="Proteomes" id="UP000076510"/>
    </source>
</evidence>
<sequence>MKKENVVSIEDRIPKLKQHRKKKANRRLFFLLTLFLILILSVVYFQSPLSHVKKVEVTGNELIPDEKVLAAGGISTGTSVWGVNKNSVSDKLKKLPEVKKAEVSLTFPNTYVISIKEHDKKAYLSRDSRYYVILENGRILDKGTDAMPVDAPLLRGFKEDKVLEKMMKELGKLPPEVQQMISEINLTPKETDQYHVTLYMNDGFEVSATIRTFSEKMIHYPSIASQLDPSKKGVIDLEVGSFFKAYETEDEGTDEEGQNQE</sequence>
<gene>
    <name evidence="8" type="primary">divIB</name>
    <name evidence="9" type="ORF">AV649_01495</name>
</gene>
<evidence type="ECO:0000256" key="5">
    <source>
        <dbReference type="ARBA" id="ARBA00022989"/>
    </source>
</evidence>
<dbReference type="AlphaFoldDB" id="A0A0J5SHY9"/>
<keyword evidence="7 8" id="KW-0131">Cell cycle</keyword>
<reference evidence="10" key="1">
    <citation type="submission" date="2016-01" db="EMBL/GenBank/DDBJ databases">
        <title>Whole genome sequencing of Bhargavaea cecembensis T14.</title>
        <authorList>
            <person name="Hong K.W."/>
        </authorList>
    </citation>
    <scope>NUCLEOTIDE SEQUENCE [LARGE SCALE GENOMIC DNA]</scope>
    <source>
        <strain evidence="10">M19</strain>
    </source>
</reference>
<keyword evidence="2 8" id="KW-1003">Cell membrane</keyword>
<feature type="transmembrane region" description="Helical" evidence="8">
    <location>
        <begin position="28"/>
        <end position="45"/>
    </location>
</feature>
<keyword evidence="4 8" id="KW-0812">Transmembrane</keyword>